<keyword evidence="1" id="KW-0175">Coiled coil</keyword>
<dbReference type="Gene3D" id="2.30.310.10">
    <property type="entry name" value="ibrinogen binding protein from staphylococcus aureus domain"/>
    <property type="match status" value="1"/>
</dbReference>
<dbReference type="PANTHER" id="PTHR15239:SF6">
    <property type="entry name" value="RIBOSOME QUALITY CONTROL COMPLEX SUBUNIT NEMF"/>
    <property type="match status" value="1"/>
</dbReference>
<feature type="domain" description="NFACT RNA-binding" evidence="2">
    <location>
        <begin position="554"/>
        <end position="648"/>
    </location>
</feature>
<dbReference type="Pfam" id="PF05670">
    <property type="entry name" value="NFACT-R_1"/>
    <property type="match status" value="1"/>
</dbReference>
<dbReference type="GO" id="GO:0072344">
    <property type="term" value="P:rescue of stalled ribosome"/>
    <property type="evidence" value="ECO:0007669"/>
    <property type="project" value="TreeGrafter"/>
</dbReference>
<sequence length="678" mass="74173">MHTSGRLPVVPLRGGGLANWVCETSGLFATVVPCQWKELARLLPKPSAQLCQPAVCHRLRLELRLPLHLRMRWGRCAALSSTGQGLPSRAPAALCRLAPVYSPAIHLAPKPVFSMDAHLFRRFCEDLTPLLTGARVEKIQEPADGLLALMVYSGGRKRQLCLRFGRKEPFCFITSQRISVGRAPSAPIMRLRKYAAGRRIVACVARWSERCLWLLLGGGAEAPQLPSLPQSGQADAGAEQSPRLTWLLLDLREGPSLRFLTEDESPEDEQAVWPEPAQLADALNNWRQWPVLTPALRRTLACLEEPEQWALLEDLRVGGGDVFCYGPCAPDSGNASAPAMPRPVLAISAWPLPPEQQKALQGKNAEASSIAEFSGPDVLNLTELAGQDMVLARLALDQAREAAQPLDRRARKLAKLLEKLREEENRLGRMMACQADALALQAELWRWPADFRAAAVTVEEGPHGPAREIPLDLRYSVREQMARLFHSARRGQRGMEHLAVRRAALEDEMASLRQARPGIWPGSLLGATAGAADEAASTGRAAGSGMAATLPKNVQMFISSDGFVLLRGRDSKGNLAARKLAAPHDIWLHAENGPGSHVIIRRAHGGQEVPSRTLDEAGALAACKSWQRDAARARIQYAEVRHVKPMRNAPAGTVRIDKSLPSREVSVDLALEETLLPR</sequence>
<dbReference type="InterPro" id="IPR051608">
    <property type="entry name" value="RQC_Subunit_NEMF"/>
</dbReference>
<proteinExistence type="predicted"/>
<evidence type="ECO:0000259" key="2">
    <source>
        <dbReference type="Pfam" id="PF05670"/>
    </source>
</evidence>
<dbReference type="GO" id="GO:1990112">
    <property type="term" value="C:RQC complex"/>
    <property type="evidence" value="ECO:0007669"/>
    <property type="project" value="TreeGrafter"/>
</dbReference>
<dbReference type="GO" id="GO:0043023">
    <property type="term" value="F:ribosomal large subunit binding"/>
    <property type="evidence" value="ECO:0007669"/>
    <property type="project" value="TreeGrafter"/>
</dbReference>
<dbReference type="InterPro" id="IPR008532">
    <property type="entry name" value="NFACT_RNA-bd"/>
</dbReference>
<evidence type="ECO:0000256" key="1">
    <source>
        <dbReference type="SAM" id="Coils"/>
    </source>
</evidence>
<accession>A0A644T547</accession>
<comment type="caution">
    <text evidence="3">The sequence shown here is derived from an EMBL/GenBank/DDBJ whole genome shotgun (WGS) entry which is preliminary data.</text>
</comment>
<dbReference type="EMBL" id="VSSQ01000014">
    <property type="protein sequence ID" value="MPL61282.1"/>
    <property type="molecule type" value="Genomic_DNA"/>
</dbReference>
<gene>
    <name evidence="3" type="primary">yloA_2</name>
    <name evidence="3" type="ORF">SDC9_06852</name>
</gene>
<organism evidence="3">
    <name type="scientific">bioreactor metagenome</name>
    <dbReference type="NCBI Taxonomy" id="1076179"/>
    <lineage>
        <taxon>unclassified sequences</taxon>
        <taxon>metagenomes</taxon>
        <taxon>ecological metagenomes</taxon>
    </lineage>
</organism>
<dbReference type="AlphaFoldDB" id="A0A644T547"/>
<feature type="coiled-coil region" evidence="1">
    <location>
        <begin position="403"/>
        <end position="430"/>
    </location>
</feature>
<dbReference type="GO" id="GO:0000049">
    <property type="term" value="F:tRNA binding"/>
    <property type="evidence" value="ECO:0007669"/>
    <property type="project" value="TreeGrafter"/>
</dbReference>
<protein>
    <recommendedName>
        <fullName evidence="2">NFACT RNA-binding domain-containing protein</fullName>
    </recommendedName>
</protein>
<dbReference type="PANTHER" id="PTHR15239">
    <property type="entry name" value="NUCLEAR EXPORT MEDIATOR FACTOR NEMF"/>
    <property type="match status" value="1"/>
</dbReference>
<name>A0A644T547_9ZZZZ</name>
<reference evidence="3" key="1">
    <citation type="submission" date="2019-08" db="EMBL/GenBank/DDBJ databases">
        <authorList>
            <person name="Kucharzyk K."/>
            <person name="Murdoch R.W."/>
            <person name="Higgins S."/>
            <person name="Loffler F."/>
        </authorList>
    </citation>
    <scope>NUCLEOTIDE SEQUENCE</scope>
</reference>
<evidence type="ECO:0000313" key="3">
    <source>
        <dbReference type="EMBL" id="MPL61282.1"/>
    </source>
</evidence>